<proteinExistence type="inferred from homology"/>
<feature type="compositionally biased region" description="Low complexity" evidence="3">
    <location>
        <begin position="210"/>
        <end position="227"/>
    </location>
</feature>
<dbReference type="InterPro" id="IPR050275">
    <property type="entry name" value="PGM_Phosphatase"/>
</dbReference>
<protein>
    <recommendedName>
        <fullName evidence="6">Phosphoglycerate mutase</fullName>
    </recommendedName>
</protein>
<feature type="region of interest" description="Disordered" evidence="3">
    <location>
        <begin position="110"/>
        <end position="130"/>
    </location>
</feature>
<keyword evidence="5" id="KW-1185">Reference proteome</keyword>
<evidence type="ECO:0000256" key="3">
    <source>
        <dbReference type="SAM" id="MobiDB-lite"/>
    </source>
</evidence>
<feature type="binding site" evidence="2">
    <location>
        <position position="96"/>
    </location>
    <ligand>
        <name>substrate</name>
    </ligand>
</feature>
<evidence type="ECO:0000313" key="5">
    <source>
        <dbReference type="Proteomes" id="UP000613740"/>
    </source>
</evidence>
<comment type="caution">
    <text evidence="4">The sequence shown here is derived from an EMBL/GenBank/DDBJ whole genome shotgun (WGS) entry which is preliminary data.</text>
</comment>
<feature type="region of interest" description="Disordered" evidence="3">
    <location>
        <begin position="210"/>
        <end position="239"/>
    </location>
</feature>
<dbReference type="InterPro" id="IPR001345">
    <property type="entry name" value="PG/BPGM_mutase_AS"/>
</dbReference>
<organism evidence="4 5">
    <name type="scientific">Chlamydomonas schloesseri</name>
    <dbReference type="NCBI Taxonomy" id="2026947"/>
    <lineage>
        <taxon>Eukaryota</taxon>
        <taxon>Viridiplantae</taxon>
        <taxon>Chlorophyta</taxon>
        <taxon>core chlorophytes</taxon>
        <taxon>Chlorophyceae</taxon>
        <taxon>CS clade</taxon>
        <taxon>Chlamydomonadales</taxon>
        <taxon>Chlamydomonadaceae</taxon>
        <taxon>Chlamydomonas</taxon>
    </lineage>
</organism>
<comment type="similarity">
    <text evidence="1">Belongs to the phosphoglycerate mutase family.</text>
</comment>
<dbReference type="InterPro" id="IPR029033">
    <property type="entry name" value="His_PPase_superfam"/>
</dbReference>
<name>A0A835SWS9_9CHLO</name>
<feature type="region of interest" description="Disordered" evidence="3">
    <location>
        <begin position="279"/>
        <end position="306"/>
    </location>
</feature>
<dbReference type="InterPro" id="IPR013078">
    <property type="entry name" value="His_Pase_superF_clade-1"/>
</dbReference>
<dbReference type="PANTHER" id="PTHR48100:SF10">
    <property type="entry name" value="2-CARBOXY-D-ARABINITOL-1-PHOSPHATASE-RELATED"/>
    <property type="match status" value="1"/>
</dbReference>
<dbReference type="PROSITE" id="PS00175">
    <property type="entry name" value="PG_MUTASE"/>
    <property type="match status" value="1"/>
</dbReference>
<feature type="compositionally biased region" description="Pro residues" evidence="3">
    <location>
        <begin position="228"/>
        <end position="239"/>
    </location>
</feature>
<evidence type="ECO:0000256" key="1">
    <source>
        <dbReference type="ARBA" id="ARBA00038362"/>
    </source>
</evidence>
<feature type="binding site" evidence="2">
    <location>
        <begin position="45"/>
        <end position="52"/>
    </location>
    <ligand>
        <name>substrate</name>
    </ligand>
</feature>
<evidence type="ECO:0008006" key="6">
    <source>
        <dbReference type="Google" id="ProtNLM"/>
    </source>
</evidence>
<evidence type="ECO:0000256" key="2">
    <source>
        <dbReference type="PIRSR" id="PIRSR613078-2"/>
    </source>
</evidence>
<evidence type="ECO:0000313" key="4">
    <source>
        <dbReference type="EMBL" id="KAG2429694.1"/>
    </source>
</evidence>
<dbReference type="Pfam" id="PF00300">
    <property type="entry name" value="His_Phos_1"/>
    <property type="match status" value="2"/>
</dbReference>
<sequence>MPTAQTASLSLWNGSDEYSALNDRVDAPPLPLPAISEPVRVVIVRHGQSTWNAEGRIQGSTDLSVLTEKGVKQAGKTRDMLSAVPFTAVFQSPLARARQTADVVLQGRMPAADQGGSQPAAAPAASGDTAAAGRLPRVTLPCLREVDLYQFQGLLKHEGKALYGDAYKQWQRAPHLFELDGRAPVRELWYRGSLAWQALLQPQQPAAATAATAPAATASAGPAATAPAAPPQPSQPPPQQLLVVAHNAINQALVATALGLPPQFFRRLPQNNAALSVLDITPSGSSPSGSSPSGSTSSPSSSSPLHVALNCLNQSPENPFKNPDKVVGHVVLLSPPAAAAAAAAAAEDGETALRALAAVFSKLQVSHVLVATSSPNADVITALLATQQQQQQQPPTAAAAAAAAVQHLPAASGPEVWRRAVDLAAVKTGGATTGSAVQYGNVLVLLDEQAHAAAVWAALGLEAPAAATGPLLRVSPGGLSVCEFSADPAVTPATVRCINNTAHL</sequence>
<dbReference type="CDD" id="cd07067">
    <property type="entry name" value="HP_PGM_like"/>
    <property type="match status" value="1"/>
</dbReference>
<dbReference type="OrthoDB" id="354304at2759"/>
<dbReference type="SUPFAM" id="SSF53254">
    <property type="entry name" value="Phosphoglycerate mutase-like"/>
    <property type="match status" value="1"/>
</dbReference>
<dbReference type="SMART" id="SM00855">
    <property type="entry name" value="PGAM"/>
    <property type="match status" value="1"/>
</dbReference>
<feature type="compositionally biased region" description="Low complexity" evidence="3">
    <location>
        <begin position="111"/>
        <end position="130"/>
    </location>
</feature>
<accession>A0A835SWS9</accession>
<dbReference type="AlphaFoldDB" id="A0A835SWS9"/>
<dbReference type="GO" id="GO:0016791">
    <property type="term" value="F:phosphatase activity"/>
    <property type="evidence" value="ECO:0007669"/>
    <property type="project" value="TreeGrafter"/>
</dbReference>
<dbReference type="Proteomes" id="UP000613740">
    <property type="component" value="Unassembled WGS sequence"/>
</dbReference>
<dbReference type="Gene3D" id="3.40.50.1240">
    <property type="entry name" value="Phosphoglycerate mutase-like"/>
    <property type="match status" value="1"/>
</dbReference>
<feature type="compositionally biased region" description="Low complexity" evidence="3">
    <location>
        <begin position="281"/>
        <end position="304"/>
    </location>
</feature>
<dbReference type="PANTHER" id="PTHR48100">
    <property type="entry name" value="BROAD-SPECIFICITY PHOSPHATASE YOR283W-RELATED"/>
    <property type="match status" value="1"/>
</dbReference>
<reference evidence="4" key="1">
    <citation type="journal article" date="2020" name="bioRxiv">
        <title>Comparative genomics of Chlamydomonas.</title>
        <authorList>
            <person name="Craig R.J."/>
            <person name="Hasan A.R."/>
            <person name="Ness R.W."/>
            <person name="Keightley P.D."/>
        </authorList>
    </citation>
    <scope>NUCLEOTIDE SEQUENCE</scope>
    <source>
        <strain evidence="4">CCAP 11/173</strain>
    </source>
</reference>
<dbReference type="EMBL" id="JAEHOD010000083">
    <property type="protein sequence ID" value="KAG2429694.1"/>
    <property type="molecule type" value="Genomic_DNA"/>
</dbReference>
<gene>
    <name evidence="4" type="ORF">HYH02_013952</name>
</gene>